<name>A0A5C8PRP7_9HYPH</name>
<feature type="signal peptide" evidence="1">
    <location>
        <begin position="1"/>
        <end position="16"/>
    </location>
</feature>
<reference evidence="2 3" key="1">
    <citation type="submission" date="2019-06" db="EMBL/GenBank/DDBJ databases">
        <title>New taxonomy in bacterial strain CC-CFT640, isolated from vineyard.</title>
        <authorList>
            <person name="Lin S.-Y."/>
            <person name="Tsai C.-F."/>
            <person name="Young C.-C."/>
        </authorList>
    </citation>
    <scope>NUCLEOTIDE SEQUENCE [LARGE SCALE GENOMIC DNA]</scope>
    <source>
        <strain evidence="2 3">CC-CFT640</strain>
    </source>
</reference>
<evidence type="ECO:0000313" key="2">
    <source>
        <dbReference type="EMBL" id="TXL77685.1"/>
    </source>
</evidence>
<keyword evidence="1" id="KW-0732">Signal</keyword>
<accession>A0A5C8PRP7</accession>
<keyword evidence="3" id="KW-1185">Reference proteome</keyword>
<dbReference type="EMBL" id="VDUZ01000008">
    <property type="protein sequence ID" value="TXL77685.1"/>
    <property type="molecule type" value="Genomic_DNA"/>
</dbReference>
<dbReference type="RefSeq" id="WP_147846725.1">
    <property type="nucleotide sequence ID" value="NZ_VDUZ01000008.1"/>
</dbReference>
<proteinExistence type="predicted"/>
<dbReference type="PROSITE" id="PS51257">
    <property type="entry name" value="PROKAR_LIPOPROTEIN"/>
    <property type="match status" value="1"/>
</dbReference>
<evidence type="ECO:0008006" key="4">
    <source>
        <dbReference type="Google" id="ProtNLM"/>
    </source>
</evidence>
<organism evidence="2 3">
    <name type="scientific">Vineibacter terrae</name>
    <dbReference type="NCBI Taxonomy" id="2586908"/>
    <lineage>
        <taxon>Bacteria</taxon>
        <taxon>Pseudomonadati</taxon>
        <taxon>Pseudomonadota</taxon>
        <taxon>Alphaproteobacteria</taxon>
        <taxon>Hyphomicrobiales</taxon>
        <taxon>Vineibacter</taxon>
    </lineage>
</organism>
<evidence type="ECO:0000256" key="1">
    <source>
        <dbReference type="SAM" id="SignalP"/>
    </source>
</evidence>
<dbReference type="Proteomes" id="UP000321638">
    <property type="component" value="Unassembled WGS sequence"/>
</dbReference>
<gene>
    <name evidence="2" type="ORF">FHP25_09695</name>
</gene>
<feature type="chain" id="PRO_5023054724" description="DUF2846 domain-containing protein" evidence="1">
    <location>
        <begin position="17"/>
        <end position="140"/>
    </location>
</feature>
<comment type="caution">
    <text evidence="2">The sequence shown here is derived from an EMBL/GenBank/DDBJ whole genome shotgun (WGS) entry which is preliminary data.</text>
</comment>
<dbReference type="AlphaFoldDB" id="A0A5C8PRP7"/>
<sequence>MRSAIFVLSCAAILGACTPNPPVTTVTDADAKRFGTNPGMGALYVVRTNDEMSAYGLDLGLDTRSIATLGQNTYTRVDLASGPHTLTCRGARAPLVVQIMSGQPTFIDAALMQGRCVMAPLDQASGRARVLGSQLMPPRS</sequence>
<protein>
    <recommendedName>
        <fullName evidence="4">DUF2846 domain-containing protein</fullName>
    </recommendedName>
</protein>
<evidence type="ECO:0000313" key="3">
    <source>
        <dbReference type="Proteomes" id="UP000321638"/>
    </source>
</evidence>